<reference evidence="3 4" key="1">
    <citation type="journal article" date="2017" name="Nat. Commun.">
        <title>In situ click chemistry generation of cyclooxygenase-2 inhibitors.</title>
        <authorList>
            <person name="Bhardwaj A."/>
            <person name="Kaur J."/>
            <person name="Wuest M."/>
            <person name="Wuest F."/>
        </authorList>
    </citation>
    <scope>NUCLEOTIDE SEQUENCE [LARGE SCALE GENOMIC DNA]</scope>
    <source>
        <strain evidence="3">S2_018_000_R2_106</strain>
    </source>
</reference>
<dbReference type="PROSITE" id="PS50110">
    <property type="entry name" value="RESPONSE_REGULATORY"/>
    <property type="match status" value="1"/>
</dbReference>
<keyword evidence="1" id="KW-0597">Phosphoprotein</keyword>
<evidence type="ECO:0000313" key="4">
    <source>
        <dbReference type="Proteomes" id="UP000320948"/>
    </source>
</evidence>
<dbReference type="SUPFAM" id="SSF52172">
    <property type="entry name" value="CheY-like"/>
    <property type="match status" value="1"/>
</dbReference>
<comment type="caution">
    <text evidence="3">The sequence shown here is derived from an EMBL/GenBank/DDBJ whole genome shotgun (WGS) entry which is preliminary data.</text>
</comment>
<dbReference type="GO" id="GO:0000160">
    <property type="term" value="P:phosphorelay signal transduction system"/>
    <property type="evidence" value="ECO:0007669"/>
    <property type="project" value="InterPro"/>
</dbReference>
<sequence>MFRILLIEDDLPAQTELAEALRALDIQVDTAANPREIEAHLKTCETRPYHVVLTDYWLNWNSHSVSGDYTYREIRLSCGNTLPIIAASSDMPMWENLKAKKNDPHLHLIAKIPRGHGSFWNADATILLLRKLLPL</sequence>
<feature type="domain" description="Response regulatory" evidence="2">
    <location>
        <begin position="3"/>
        <end position="135"/>
    </location>
</feature>
<feature type="modified residue" description="4-aspartylphosphate" evidence="1">
    <location>
        <position position="55"/>
    </location>
</feature>
<gene>
    <name evidence="3" type="ORF">DI628_07500</name>
</gene>
<proteinExistence type="predicted"/>
<evidence type="ECO:0000259" key="2">
    <source>
        <dbReference type="PROSITE" id="PS50110"/>
    </source>
</evidence>
<protein>
    <submittedName>
        <fullName evidence="3">Response regulator transcription factor</fullName>
    </submittedName>
</protein>
<dbReference type="CDD" id="cd00156">
    <property type="entry name" value="REC"/>
    <property type="match status" value="1"/>
</dbReference>
<dbReference type="Proteomes" id="UP000320948">
    <property type="component" value="Unassembled WGS sequence"/>
</dbReference>
<name>A0A6N4RBW2_BLAVI</name>
<dbReference type="AlphaFoldDB" id="A0A6N4RBW2"/>
<dbReference type="InterPro" id="IPR001789">
    <property type="entry name" value="Sig_transdc_resp-reg_receiver"/>
</dbReference>
<accession>A0A6N4RBW2</accession>
<dbReference type="InterPro" id="IPR011006">
    <property type="entry name" value="CheY-like_superfamily"/>
</dbReference>
<evidence type="ECO:0000256" key="1">
    <source>
        <dbReference type="PROSITE-ProRule" id="PRU00169"/>
    </source>
</evidence>
<organism evidence="3 4">
    <name type="scientific">Blastochloris viridis</name>
    <name type="common">Rhodopseudomonas viridis</name>
    <dbReference type="NCBI Taxonomy" id="1079"/>
    <lineage>
        <taxon>Bacteria</taxon>
        <taxon>Pseudomonadati</taxon>
        <taxon>Pseudomonadota</taxon>
        <taxon>Alphaproteobacteria</taxon>
        <taxon>Hyphomicrobiales</taxon>
        <taxon>Blastochloridaceae</taxon>
        <taxon>Blastochloris</taxon>
    </lineage>
</organism>
<dbReference type="EMBL" id="VAFM01000002">
    <property type="protein sequence ID" value="TKW60731.1"/>
    <property type="molecule type" value="Genomic_DNA"/>
</dbReference>
<evidence type="ECO:0000313" key="3">
    <source>
        <dbReference type="EMBL" id="TKW60731.1"/>
    </source>
</evidence>
<dbReference type="Gene3D" id="3.40.50.2300">
    <property type="match status" value="1"/>
</dbReference>